<feature type="region of interest" description="Disordered" evidence="1">
    <location>
        <begin position="53"/>
        <end position="75"/>
    </location>
</feature>
<keyword evidence="2" id="KW-1185">Reference proteome</keyword>
<feature type="compositionally biased region" description="Polar residues" evidence="1">
    <location>
        <begin position="62"/>
        <end position="71"/>
    </location>
</feature>
<evidence type="ECO:0000256" key="1">
    <source>
        <dbReference type="SAM" id="MobiDB-lite"/>
    </source>
</evidence>
<accession>A0A1I8FNA5</accession>
<dbReference type="AlphaFoldDB" id="A0A1I8FNA5"/>
<evidence type="ECO:0000313" key="3">
    <source>
        <dbReference type="WBParaSite" id="maker-unitig_41748-snap-gene-0.2-mRNA-1"/>
    </source>
</evidence>
<protein>
    <submittedName>
        <fullName evidence="3">Uncharacterized protein</fullName>
    </submittedName>
</protein>
<proteinExistence type="predicted"/>
<evidence type="ECO:0000313" key="2">
    <source>
        <dbReference type="Proteomes" id="UP000095280"/>
    </source>
</evidence>
<dbReference type="WBParaSite" id="maker-unitig_41748-snap-gene-0.2-mRNA-1">
    <property type="protein sequence ID" value="maker-unitig_41748-snap-gene-0.2-mRNA-1"/>
    <property type="gene ID" value="maker-unitig_41748-snap-gene-0.2"/>
</dbReference>
<sequence>MIKCSAAQQGESQRCNSFDAMFVDKTEDEMAVCCKRPGARARRIAALRQHSQSLNGAEPQTEPLQQQSKDSAASGHDKACIYSNLLLMQRSRSEMLSGLRLVQPLIAGPMPSAALRASLLNAIKSGGGGGGGGKTAASRIGAGVLGQARDGSQSPAAAAALDRALELLRQAGGDSAAAAAGPWRSDGLGLRRRADDGRLKTERIKSDHLFKPGAITTFLRLWRKISRVLGLALCL</sequence>
<organism evidence="2 3">
    <name type="scientific">Macrostomum lignano</name>
    <dbReference type="NCBI Taxonomy" id="282301"/>
    <lineage>
        <taxon>Eukaryota</taxon>
        <taxon>Metazoa</taxon>
        <taxon>Spiralia</taxon>
        <taxon>Lophotrochozoa</taxon>
        <taxon>Platyhelminthes</taxon>
        <taxon>Rhabditophora</taxon>
        <taxon>Macrostomorpha</taxon>
        <taxon>Macrostomida</taxon>
        <taxon>Macrostomidae</taxon>
        <taxon>Macrostomum</taxon>
    </lineage>
</organism>
<dbReference type="Proteomes" id="UP000095280">
    <property type="component" value="Unplaced"/>
</dbReference>
<name>A0A1I8FNA5_9PLAT</name>
<reference evidence="3" key="1">
    <citation type="submission" date="2016-11" db="UniProtKB">
        <authorList>
            <consortium name="WormBaseParasite"/>
        </authorList>
    </citation>
    <scope>IDENTIFICATION</scope>
</reference>